<protein>
    <submittedName>
        <fullName evidence="6">Trypsin-like peptidase domain-containing protein</fullName>
    </submittedName>
</protein>
<evidence type="ECO:0000313" key="6">
    <source>
        <dbReference type="EMBL" id="MFD3265364.1"/>
    </source>
</evidence>
<evidence type="ECO:0000256" key="2">
    <source>
        <dbReference type="ARBA" id="ARBA00022801"/>
    </source>
</evidence>
<feature type="domain" description="PDZ" evidence="5">
    <location>
        <begin position="291"/>
        <end position="356"/>
    </location>
</feature>
<keyword evidence="4" id="KW-0472">Membrane</keyword>
<dbReference type="Gene3D" id="2.40.10.120">
    <property type="match status" value="1"/>
</dbReference>
<organism evidence="6 7">
    <name type="scientific">Phenylobacterium ferrooxidans</name>
    <dbReference type="NCBI Taxonomy" id="2982689"/>
    <lineage>
        <taxon>Bacteria</taxon>
        <taxon>Pseudomonadati</taxon>
        <taxon>Pseudomonadota</taxon>
        <taxon>Alphaproteobacteria</taxon>
        <taxon>Caulobacterales</taxon>
        <taxon>Caulobacteraceae</taxon>
        <taxon>Phenylobacterium</taxon>
    </lineage>
</organism>
<comment type="caution">
    <text evidence="6">The sequence shown here is derived from an EMBL/GenBank/DDBJ whole genome shotgun (WGS) entry which is preliminary data.</text>
</comment>
<keyword evidence="2" id="KW-0378">Hydrolase</keyword>
<reference evidence="6 7" key="1">
    <citation type="submission" date="2022-09" db="EMBL/GenBank/DDBJ databases">
        <title>New species of Phenylobacterium.</title>
        <authorList>
            <person name="Mieszkin S."/>
        </authorList>
    </citation>
    <scope>NUCLEOTIDE SEQUENCE [LARGE SCALE GENOMIC DNA]</scope>
    <source>
        <strain evidence="6 7">HK31-G</strain>
    </source>
</reference>
<feature type="compositionally biased region" description="Pro residues" evidence="3">
    <location>
        <begin position="41"/>
        <end position="50"/>
    </location>
</feature>
<dbReference type="InterPro" id="IPR051201">
    <property type="entry name" value="Chloro_Bact_Ser_Proteases"/>
</dbReference>
<dbReference type="InterPro" id="IPR009003">
    <property type="entry name" value="Peptidase_S1_PA"/>
</dbReference>
<proteinExistence type="predicted"/>
<keyword evidence="7" id="KW-1185">Reference proteome</keyword>
<evidence type="ECO:0000256" key="4">
    <source>
        <dbReference type="SAM" id="Phobius"/>
    </source>
</evidence>
<evidence type="ECO:0000313" key="7">
    <source>
        <dbReference type="Proteomes" id="UP001598130"/>
    </source>
</evidence>
<dbReference type="Pfam" id="PF13180">
    <property type="entry name" value="PDZ_2"/>
    <property type="match status" value="1"/>
</dbReference>
<dbReference type="PANTHER" id="PTHR43343:SF3">
    <property type="entry name" value="PROTEASE DO-LIKE 8, CHLOROPLASTIC"/>
    <property type="match status" value="1"/>
</dbReference>
<dbReference type="RefSeq" id="WP_377370806.1">
    <property type="nucleotide sequence ID" value="NZ_JAOTJD010000031.1"/>
</dbReference>
<dbReference type="Pfam" id="PF13365">
    <property type="entry name" value="Trypsin_2"/>
    <property type="match status" value="1"/>
</dbReference>
<evidence type="ECO:0000259" key="5">
    <source>
        <dbReference type="Pfam" id="PF13180"/>
    </source>
</evidence>
<dbReference type="InterPro" id="IPR036034">
    <property type="entry name" value="PDZ_sf"/>
</dbReference>
<dbReference type="EMBL" id="JAOTJD010000031">
    <property type="protein sequence ID" value="MFD3265364.1"/>
    <property type="molecule type" value="Genomic_DNA"/>
</dbReference>
<feature type="region of interest" description="Disordered" evidence="3">
    <location>
        <begin position="16"/>
        <end position="55"/>
    </location>
</feature>
<sequence>MPTQIKGLKYAAFAAARRPRRKRPPSYAFAPGATFAYSERPPQPPTPPASPGGDAGLLDAYSHAVVSAVERVGPAVVSVHPWRGPEGPEGVGSGVVIAPDGLILTNSHVVRGAAAAEIIGLDGRVFRARLIGDDPDTDLALLRIEGGVTLPYARLGDSKAMRRGQLVIAIGAPLGFEATVTAGVVSALGRSLRGERGRLIEDLIQTDASLNPGSSGGPLVNSAGEVVGIATAVIAGAQGLCFAVAANTAALVVGELIKHGRVRRGSIGIIAQQAPIPRDLARAVGVDQPFGVWIATCEVNGPAARAGLLPGDLLVAAEGAPLTGLDDLMRALGTDTLGRPMDFEVIRQGRRLTLAVTPRERRR</sequence>
<keyword evidence="4" id="KW-1133">Transmembrane helix</keyword>
<evidence type="ECO:0000256" key="1">
    <source>
        <dbReference type="ARBA" id="ARBA00022670"/>
    </source>
</evidence>
<dbReference type="Gene3D" id="2.30.42.10">
    <property type="match status" value="1"/>
</dbReference>
<keyword evidence="4" id="KW-0812">Transmembrane</keyword>
<dbReference type="SUPFAM" id="SSF50156">
    <property type="entry name" value="PDZ domain-like"/>
    <property type="match status" value="1"/>
</dbReference>
<dbReference type="PANTHER" id="PTHR43343">
    <property type="entry name" value="PEPTIDASE S12"/>
    <property type="match status" value="1"/>
</dbReference>
<evidence type="ECO:0000256" key="3">
    <source>
        <dbReference type="SAM" id="MobiDB-lite"/>
    </source>
</evidence>
<feature type="transmembrane region" description="Helical" evidence="4">
    <location>
        <begin position="226"/>
        <end position="254"/>
    </location>
</feature>
<dbReference type="InterPro" id="IPR001478">
    <property type="entry name" value="PDZ"/>
</dbReference>
<name>A0ABW6CR02_9CAUL</name>
<gene>
    <name evidence="6" type="ORF">OCL97_15510</name>
</gene>
<dbReference type="InterPro" id="IPR001940">
    <property type="entry name" value="Peptidase_S1C"/>
</dbReference>
<accession>A0ABW6CR02</accession>
<dbReference type="PRINTS" id="PR00834">
    <property type="entry name" value="PROTEASES2C"/>
</dbReference>
<dbReference type="SUPFAM" id="SSF50494">
    <property type="entry name" value="Trypsin-like serine proteases"/>
    <property type="match status" value="1"/>
</dbReference>
<keyword evidence="1" id="KW-0645">Protease</keyword>
<feature type="transmembrane region" description="Helical" evidence="4">
    <location>
        <begin position="166"/>
        <end position="189"/>
    </location>
</feature>
<dbReference type="Proteomes" id="UP001598130">
    <property type="component" value="Unassembled WGS sequence"/>
</dbReference>